<accession>A0A1B9H0M7</accession>
<gene>
    <name evidence="5" type="ORF">I316_01400</name>
</gene>
<dbReference type="Proteomes" id="UP000092666">
    <property type="component" value="Unassembled WGS sequence"/>
</dbReference>
<dbReference type="SUPFAM" id="SSF48371">
    <property type="entry name" value="ARM repeat"/>
    <property type="match status" value="1"/>
</dbReference>
<dbReference type="SUPFAM" id="SSF50978">
    <property type="entry name" value="WD40 repeat-like"/>
    <property type="match status" value="1"/>
</dbReference>
<dbReference type="PANTHER" id="PTHR12848">
    <property type="entry name" value="REGULATORY-ASSOCIATED PROTEIN OF MTOR"/>
    <property type="match status" value="1"/>
</dbReference>
<dbReference type="GO" id="GO:0030674">
    <property type="term" value="F:protein-macromolecule adaptor activity"/>
    <property type="evidence" value="ECO:0007669"/>
    <property type="project" value="TreeGrafter"/>
</dbReference>
<name>A0A1B9H0M7_9TREE</name>
<feature type="compositionally biased region" description="Polar residues" evidence="3">
    <location>
        <begin position="1"/>
        <end position="23"/>
    </location>
</feature>
<dbReference type="PRINTS" id="PR01547">
    <property type="entry name" value="YEAST176DUF"/>
</dbReference>
<feature type="compositionally biased region" description="Gly residues" evidence="3">
    <location>
        <begin position="65"/>
        <end position="80"/>
    </location>
</feature>
<evidence type="ECO:0000256" key="1">
    <source>
        <dbReference type="ARBA" id="ARBA00022574"/>
    </source>
</evidence>
<feature type="compositionally biased region" description="Basic and acidic residues" evidence="3">
    <location>
        <begin position="944"/>
        <end position="955"/>
    </location>
</feature>
<dbReference type="InterPro" id="IPR015943">
    <property type="entry name" value="WD40/YVTN_repeat-like_dom_sf"/>
</dbReference>
<dbReference type="InterPro" id="IPR029347">
    <property type="entry name" value="Raptor_N"/>
</dbReference>
<sequence length="1478" mass="161203">MTDQSSSGWVTTTSSYASSNPNQGINSGPGMAGGGGSRERPLLAWAGVRHQGSMRDIGDSSGLSGRVGGEGGAEGQGKGAGAEEEEKNMRFDLDGAGALHCSQAVLITCLHLSHEMGQRDVGMYGWTTPLAKDPMGSMIKIMKQYSGHIRALSKHDLSCRSVPDPSKTVIQHHLQRARLAAGQNSYVAVIYNGHGIQEPPTEQGELWCYDKGFDECLQSGSGPSEYIPIMLFDVMAWAGASTCWVWDCSNAGRIIRAAHSEAEEIDNQYRAAAAQNPNIAKLHPPVYSRRQIHFAACSAGQTIPRVHGMPDDLFTACLTTPLRIALLFHNLQTFPLTKGDGGSFIPRTHAYMAALWENMSQNLKDRLWYELTAITHTIAWQTIEGWEYQKLFGASGDVVGNFASGFLLSQRVLGAYKTTPESIPSIPSSTGHALWTTWDLILDNLFEQLPKYFDEGVVDTSWEKDLKLVSFMADQLESITTAGQLLHVTEAPRSGMTPGLTRLPIICSAAMTSGFRVQASTALDSCLRALDVRGLAHAVQGGALDVAARLLELEDPEIKAQVISIWSSLVRYDVAVLALAKDGLSADRLTEVPAVRFFLSALEESLGQEGGNEDDHDPTSDSVSQHSEEAATTLIIQTAAVLSTIANHVKGRTAPRFVLRTISMVGVMLRSKNALVQQWGALLIAEVLGSLDRPEEAGVIDGAEVLLLRMIESDSVESRATAVYALSRWVPLPLSTAGSDPHPHNYRRTSSSSTEVNASLELAGKLVEHAFDEGSSLVRRELTRMFVHVLQVCMGHTKLATWVFILRRAILHLPELRSKIEGAIKATGSRLGIIGDQLKKLKVVQRVLDALRVFSFDPDAQVSAIVFTPLQEILVTLASGSRHEADAATDTVETRKPDSRRCWEALGSLCFPGLAQDASQEGLRWTEEMVDHLISSAEMMDKSFKARTSSRDGKRLQGRHMTRRSSGKTITDTDTRSDWRWNTDLFDKTKLSLQAYLAAARSRGTIDRSSPQSHSQSQCLPEKVVTSYSGDSKERTFIMRHRLLEDSLVVAEQQVGLPWKWRMKDITSPDPWTTMTLHSFHPIIMSCNGSNEILFFDWGNAKKTGSINLNIITSARFVDELHEQIVVVAEINNGDIHILAGPSGDPNQIKPIACFHALDLDVAVSGHHRRPRGQKRMVNTWFRSSGLLCVGGQSDKINVWDCPAERCVKHEDRLGSGIGDRRADVTTLITEPVSGNLILSGLSDGTLQLYDLRQARKTALLSWRGDVIVVAHDGDGCYSHHSGFDLPSGRSSAMKKVGVILGESKNITSACANGLINTYDLRKLSEPISSVLAHQDGIAAASFQGHSGLLSTVSNLERENVFSPAAEPQSGSLGQAGFPSRIRTQSVVVEWAIHRSALGQLSEVTKERITFPDHSPSPSLEEDADSVIFNPYTVFHPLRPFVSIGHGNTCYLRGCGVGEGDDTDSGSYSFLRSQAGLD</sequence>
<dbReference type="GO" id="GO:0005737">
    <property type="term" value="C:cytoplasm"/>
    <property type="evidence" value="ECO:0007669"/>
    <property type="project" value="TreeGrafter"/>
</dbReference>
<dbReference type="GO" id="GO:0031929">
    <property type="term" value="P:TOR signaling"/>
    <property type="evidence" value="ECO:0007669"/>
    <property type="project" value="InterPro"/>
</dbReference>
<keyword evidence="2" id="KW-0677">Repeat</keyword>
<dbReference type="OrthoDB" id="10262360at2759"/>
<feature type="region of interest" description="Disordered" evidence="3">
    <location>
        <begin position="1"/>
        <end position="84"/>
    </location>
</feature>
<feature type="region of interest" description="Disordered" evidence="3">
    <location>
        <begin position="944"/>
        <end position="972"/>
    </location>
</feature>
<evidence type="ECO:0000259" key="4">
    <source>
        <dbReference type="SMART" id="SM01302"/>
    </source>
</evidence>
<dbReference type="GO" id="GO:0009267">
    <property type="term" value="P:cellular response to starvation"/>
    <property type="evidence" value="ECO:0007669"/>
    <property type="project" value="TreeGrafter"/>
</dbReference>
<evidence type="ECO:0000256" key="3">
    <source>
        <dbReference type="SAM" id="MobiDB-lite"/>
    </source>
</evidence>
<dbReference type="InterPro" id="IPR036322">
    <property type="entry name" value="WD40_repeat_dom_sf"/>
</dbReference>
<keyword evidence="6" id="KW-1185">Reference proteome</keyword>
<dbReference type="GO" id="GO:0010506">
    <property type="term" value="P:regulation of autophagy"/>
    <property type="evidence" value="ECO:0007669"/>
    <property type="project" value="TreeGrafter"/>
</dbReference>
<evidence type="ECO:0000313" key="5">
    <source>
        <dbReference type="EMBL" id="OCF36804.1"/>
    </source>
</evidence>
<dbReference type="EMBL" id="KI669494">
    <property type="protein sequence ID" value="OCF36804.1"/>
    <property type="molecule type" value="Genomic_DNA"/>
</dbReference>
<dbReference type="GO" id="GO:0071230">
    <property type="term" value="P:cellular response to amino acid stimulus"/>
    <property type="evidence" value="ECO:0007669"/>
    <property type="project" value="TreeGrafter"/>
</dbReference>
<dbReference type="InterPro" id="IPR004083">
    <property type="entry name" value="Raptor"/>
</dbReference>
<reference evidence="5 6" key="1">
    <citation type="submission" date="2013-07" db="EMBL/GenBank/DDBJ databases">
        <title>The Genome Sequence of Cryptococcus heveanensis BCC8398.</title>
        <authorList>
            <consortium name="The Broad Institute Genome Sequencing Platform"/>
            <person name="Cuomo C."/>
            <person name="Litvintseva A."/>
            <person name="Chen Y."/>
            <person name="Heitman J."/>
            <person name="Sun S."/>
            <person name="Springer D."/>
            <person name="Dromer F."/>
            <person name="Young S.K."/>
            <person name="Zeng Q."/>
            <person name="Gargeya S."/>
            <person name="Fitzgerald M."/>
            <person name="Abouelleil A."/>
            <person name="Alvarado L."/>
            <person name="Berlin A.M."/>
            <person name="Chapman S.B."/>
            <person name="Dewar J."/>
            <person name="Goldberg J."/>
            <person name="Griggs A."/>
            <person name="Gujja S."/>
            <person name="Hansen M."/>
            <person name="Howarth C."/>
            <person name="Imamovic A."/>
            <person name="Larimer J."/>
            <person name="McCowan C."/>
            <person name="Murphy C."/>
            <person name="Pearson M."/>
            <person name="Priest M."/>
            <person name="Roberts A."/>
            <person name="Saif S."/>
            <person name="Shea T."/>
            <person name="Sykes S."/>
            <person name="Wortman J."/>
            <person name="Nusbaum C."/>
            <person name="Birren B."/>
        </authorList>
    </citation>
    <scope>NUCLEOTIDE SEQUENCE [LARGE SCALE GENOMIC DNA]</scope>
    <source>
        <strain evidence="5 6">BCC8398</strain>
    </source>
</reference>
<dbReference type="SMART" id="SM01302">
    <property type="entry name" value="Raptor_N"/>
    <property type="match status" value="1"/>
</dbReference>
<dbReference type="Gene3D" id="2.130.10.10">
    <property type="entry name" value="YVTN repeat-like/Quinoprotein amine dehydrogenase"/>
    <property type="match status" value="1"/>
</dbReference>
<evidence type="ECO:0000313" key="6">
    <source>
        <dbReference type="Proteomes" id="UP000092666"/>
    </source>
</evidence>
<protein>
    <recommendedName>
        <fullName evidence="4">Raptor N-terminal CASPase-like domain-containing protein</fullName>
    </recommendedName>
</protein>
<dbReference type="Pfam" id="PF14538">
    <property type="entry name" value="Raptor_N"/>
    <property type="match status" value="1"/>
</dbReference>
<evidence type="ECO:0000256" key="2">
    <source>
        <dbReference type="ARBA" id="ARBA00022737"/>
    </source>
</evidence>
<feature type="region of interest" description="Disordered" evidence="3">
    <location>
        <begin position="607"/>
        <end position="627"/>
    </location>
</feature>
<feature type="compositionally biased region" description="Basic residues" evidence="3">
    <location>
        <begin position="956"/>
        <end position="966"/>
    </location>
</feature>
<dbReference type="GO" id="GO:0031931">
    <property type="term" value="C:TORC1 complex"/>
    <property type="evidence" value="ECO:0007669"/>
    <property type="project" value="InterPro"/>
</dbReference>
<proteinExistence type="predicted"/>
<organism evidence="5 6">
    <name type="scientific">Kwoniella heveanensis BCC8398</name>
    <dbReference type="NCBI Taxonomy" id="1296120"/>
    <lineage>
        <taxon>Eukaryota</taxon>
        <taxon>Fungi</taxon>
        <taxon>Dikarya</taxon>
        <taxon>Basidiomycota</taxon>
        <taxon>Agaricomycotina</taxon>
        <taxon>Tremellomycetes</taxon>
        <taxon>Tremellales</taxon>
        <taxon>Cryptococcaceae</taxon>
        <taxon>Kwoniella</taxon>
    </lineage>
</organism>
<dbReference type="PANTHER" id="PTHR12848:SF16">
    <property type="entry name" value="REGULATORY-ASSOCIATED PROTEIN OF MTOR"/>
    <property type="match status" value="1"/>
</dbReference>
<feature type="domain" description="Raptor N-terminal CASPase-like" evidence="4">
    <location>
        <begin position="98"/>
        <end position="259"/>
    </location>
</feature>
<reference evidence="6" key="2">
    <citation type="submission" date="2013-12" db="EMBL/GenBank/DDBJ databases">
        <title>Evolution of pathogenesis and genome organization in the Tremellales.</title>
        <authorList>
            <person name="Cuomo C."/>
            <person name="Litvintseva A."/>
            <person name="Heitman J."/>
            <person name="Chen Y."/>
            <person name="Sun S."/>
            <person name="Springer D."/>
            <person name="Dromer F."/>
            <person name="Young S."/>
            <person name="Zeng Q."/>
            <person name="Chapman S."/>
            <person name="Gujja S."/>
            <person name="Saif S."/>
            <person name="Birren B."/>
        </authorList>
    </citation>
    <scope>NUCLEOTIDE SEQUENCE [LARGE SCALE GENOMIC DNA]</scope>
    <source>
        <strain evidence="6">BCC8398</strain>
    </source>
</reference>
<keyword evidence="1" id="KW-0853">WD repeat</keyword>
<dbReference type="GO" id="GO:0030307">
    <property type="term" value="P:positive regulation of cell growth"/>
    <property type="evidence" value="ECO:0007669"/>
    <property type="project" value="TreeGrafter"/>
</dbReference>
<dbReference type="InterPro" id="IPR016024">
    <property type="entry name" value="ARM-type_fold"/>
</dbReference>
<dbReference type="Gene3D" id="3.40.50.1460">
    <property type="match status" value="1"/>
</dbReference>
<dbReference type="STRING" id="1296120.A0A1B9H0M7"/>